<proteinExistence type="predicted"/>
<comment type="caution">
    <text evidence="1">The sequence shown here is derived from an EMBL/GenBank/DDBJ whole genome shotgun (WGS) entry which is preliminary data.</text>
</comment>
<dbReference type="AlphaFoldDB" id="A0A699UKE4"/>
<evidence type="ECO:0000313" key="1">
    <source>
        <dbReference type="EMBL" id="GFD23060.1"/>
    </source>
</evidence>
<accession>A0A699UKE4</accession>
<name>A0A699UKE4_TANCI</name>
<protein>
    <submittedName>
        <fullName evidence="1">Uncharacterized protein</fullName>
    </submittedName>
</protein>
<reference evidence="1" key="1">
    <citation type="journal article" date="2019" name="Sci. Rep.">
        <title>Draft genome of Tanacetum cinerariifolium, the natural source of mosquito coil.</title>
        <authorList>
            <person name="Yamashiro T."/>
            <person name="Shiraishi A."/>
            <person name="Satake H."/>
            <person name="Nakayama K."/>
        </authorList>
    </citation>
    <scope>NUCLEOTIDE SEQUENCE</scope>
</reference>
<organism evidence="1">
    <name type="scientific">Tanacetum cinerariifolium</name>
    <name type="common">Dalmatian daisy</name>
    <name type="synonym">Chrysanthemum cinerariifolium</name>
    <dbReference type="NCBI Taxonomy" id="118510"/>
    <lineage>
        <taxon>Eukaryota</taxon>
        <taxon>Viridiplantae</taxon>
        <taxon>Streptophyta</taxon>
        <taxon>Embryophyta</taxon>
        <taxon>Tracheophyta</taxon>
        <taxon>Spermatophyta</taxon>
        <taxon>Magnoliopsida</taxon>
        <taxon>eudicotyledons</taxon>
        <taxon>Gunneridae</taxon>
        <taxon>Pentapetalae</taxon>
        <taxon>asterids</taxon>
        <taxon>campanulids</taxon>
        <taxon>Asterales</taxon>
        <taxon>Asteraceae</taxon>
        <taxon>Asteroideae</taxon>
        <taxon>Anthemideae</taxon>
        <taxon>Anthemidinae</taxon>
        <taxon>Tanacetum</taxon>
    </lineage>
</organism>
<gene>
    <name evidence="1" type="ORF">Tci_895029</name>
</gene>
<sequence>MHRNKGEGIATIDANEGITLVDVETDEEVVAMDAESQERLNQEDVNAASKGVSVVSAPELVSVAEPTVFDDEDVIMTMA</sequence>
<dbReference type="EMBL" id="BKCJ011342117">
    <property type="protein sequence ID" value="GFD23060.1"/>
    <property type="molecule type" value="Genomic_DNA"/>
</dbReference>